<feature type="domain" description="CheR-type methyltransferase" evidence="6">
    <location>
        <begin position="1"/>
        <end position="278"/>
    </location>
</feature>
<keyword evidence="8" id="KW-1185">Reference proteome</keyword>
<dbReference type="eggNOG" id="COG1352">
    <property type="taxonomic scope" value="Bacteria"/>
</dbReference>
<dbReference type="STRING" id="491952.Mar181_2802"/>
<dbReference type="HOGENOM" id="CLU_025854_0_2_6"/>
<reference evidence="7 8" key="1">
    <citation type="journal article" date="2012" name="Stand. Genomic Sci.">
        <title>Complete genome sequence of Marinomonas posidonica type strain (IVIA-Po-181(T)).</title>
        <authorList>
            <person name="Lucas-Elio P."/>
            <person name="Goodwin L."/>
            <person name="Woyke T."/>
            <person name="Pitluck S."/>
            <person name="Nolan M."/>
            <person name="Kyrpides N.C."/>
            <person name="Detter J.C."/>
            <person name="Copeland A."/>
            <person name="Lu M."/>
            <person name="Bruce D."/>
            <person name="Detter C."/>
            <person name="Tapia R."/>
            <person name="Han S."/>
            <person name="Land M.L."/>
            <person name="Ivanova N."/>
            <person name="Mikhailova N."/>
            <person name="Johnston A.W."/>
            <person name="Sanchez-Amat A."/>
        </authorList>
    </citation>
    <scope>NUCLEOTIDE SEQUENCE [LARGE SCALE GENOMIC DNA]</scope>
    <source>
        <strain evidence="8">CECT 7376 / NCIMB 14433 / IVIA-Po-181</strain>
    </source>
</reference>
<dbReference type="EMBL" id="CP002771">
    <property type="protein sequence ID" value="AEF55832.1"/>
    <property type="molecule type" value="Genomic_DNA"/>
</dbReference>
<evidence type="ECO:0000256" key="4">
    <source>
        <dbReference type="ARBA" id="ARBA00022679"/>
    </source>
</evidence>
<evidence type="ECO:0000313" key="8">
    <source>
        <dbReference type="Proteomes" id="UP000009230"/>
    </source>
</evidence>
<dbReference type="SUPFAM" id="SSF53335">
    <property type="entry name" value="S-adenosyl-L-methionine-dependent methyltransferases"/>
    <property type="match status" value="1"/>
</dbReference>
<dbReference type="InterPro" id="IPR022641">
    <property type="entry name" value="CheR_N"/>
</dbReference>
<keyword evidence="3 7" id="KW-0489">Methyltransferase</keyword>
<sequence>MLSSTNTITPAGYGRFREYLQKVCGISLSDNKQYLVASRLGKILERENFSKIEQLVDALDRPMNAKLKEEVINAMTTNETLWFRDTHPFTILREKVLPEMTGAPLRIWSAASSTGQEPYSISMVIEEFKNARPGVLKPGERIVATDICTNILQHAKQGEYDSLAIARGLGPDLQGRYFDKLDDSTWKIKSHLSSRVDFKYLNLIDSFAGLGKFDVIFCRNVLIYFTVDLKQDILRRMHASLKPGGYLFLGGSEALSGLSDYFEIVQCHPGIVYKAKPR</sequence>
<dbReference type="PROSITE" id="PS50123">
    <property type="entry name" value="CHER"/>
    <property type="match status" value="1"/>
</dbReference>
<evidence type="ECO:0000259" key="6">
    <source>
        <dbReference type="PROSITE" id="PS50123"/>
    </source>
</evidence>
<evidence type="ECO:0000256" key="1">
    <source>
        <dbReference type="ARBA" id="ARBA00001541"/>
    </source>
</evidence>
<dbReference type="InterPro" id="IPR022642">
    <property type="entry name" value="CheR_C"/>
</dbReference>
<dbReference type="PANTHER" id="PTHR24422">
    <property type="entry name" value="CHEMOTAXIS PROTEIN METHYLTRANSFERASE"/>
    <property type="match status" value="1"/>
</dbReference>
<dbReference type="GO" id="GO:0008983">
    <property type="term" value="F:protein-glutamate O-methyltransferase activity"/>
    <property type="evidence" value="ECO:0007669"/>
    <property type="project" value="UniProtKB-EC"/>
</dbReference>
<keyword evidence="4 7" id="KW-0808">Transferase</keyword>
<evidence type="ECO:0000256" key="2">
    <source>
        <dbReference type="ARBA" id="ARBA00012534"/>
    </source>
</evidence>
<dbReference type="CDD" id="cd02440">
    <property type="entry name" value="AdoMet_MTases"/>
    <property type="match status" value="1"/>
</dbReference>
<organism evidence="7 8">
    <name type="scientific">Marinomonas posidonica (strain CECT 7376 / NCIMB 14433 / IVIA-Po-181)</name>
    <dbReference type="NCBI Taxonomy" id="491952"/>
    <lineage>
        <taxon>Bacteria</taxon>
        <taxon>Pseudomonadati</taxon>
        <taxon>Pseudomonadota</taxon>
        <taxon>Gammaproteobacteria</taxon>
        <taxon>Oceanospirillales</taxon>
        <taxon>Oceanospirillaceae</taxon>
        <taxon>Marinomonas</taxon>
    </lineage>
</organism>
<dbReference type="Gene3D" id="1.10.155.10">
    <property type="entry name" value="Chemotaxis receptor methyltransferase CheR, N-terminal domain"/>
    <property type="match status" value="1"/>
</dbReference>
<dbReference type="KEGG" id="mpc:Mar181_2802"/>
<gene>
    <name evidence="7" type="ordered locus">Mar181_2802</name>
</gene>
<dbReference type="InterPro" id="IPR050903">
    <property type="entry name" value="Bact_Chemotaxis_MeTrfase"/>
</dbReference>
<dbReference type="GO" id="GO:0032259">
    <property type="term" value="P:methylation"/>
    <property type="evidence" value="ECO:0007669"/>
    <property type="project" value="UniProtKB-KW"/>
</dbReference>
<dbReference type="PRINTS" id="PR00996">
    <property type="entry name" value="CHERMTFRASE"/>
</dbReference>
<dbReference type="InterPro" id="IPR029063">
    <property type="entry name" value="SAM-dependent_MTases_sf"/>
</dbReference>
<dbReference type="AlphaFoldDB" id="F6CZM0"/>
<keyword evidence="5" id="KW-0949">S-adenosyl-L-methionine</keyword>
<dbReference type="Pfam" id="PF01739">
    <property type="entry name" value="CheR"/>
    <property type="match status" value="1"/>
</dbReference>
<dbReference type="Gene3D" id="3.40.50.150">
    <property type="entry name" value="Vaccinia Virus protein VP39"/>
    <property type="match status" value="1"/>
</dbReference>
<dbReference type="InterPro" id="IPR036804">
    <property type="entry name" value="CheR_N_sf"/>
</dbReference>
<accession>F6CZM0</accession>
<comment type="catalytic activity">
    <reaction evidence="1">
        <text>L-glutamyl-[protein] + S-adenosyl-L-methionine = [protein]-L-glutamate 5-O-methyl ester + S-adenosyl-L-homocysteine</text>
        <dbReference type="Rhea" id="RHEA:24452"/>
        <dbReference type="Rhea" id="RHEA-COMP:10208"/>
        <dbReference type="Rhea" id="RHEA-COMP:10311"/>
        <dbReference type="ChEBI" id="CHEBI:29973"/>
        <dbReference type="ChEBI" id="CHEBI:57856"/>
        <dbReference type="ChEBI" id="CHEBI:59789"/>
        <dbReference type="ChEBI" id="CHEBI:82795"/>
        <dbReference type="EC" id="2.1.1.80"/>
    </reaction>
</comment>
<dbReference type="SMART" id="SM00138">
    <property type="entry name" value="MeTrc"/>
    <property type="match status" value="1"/>
</dbReference>
<dbReference type="InterPro" id="IPR000780">
    <property type="entry name" value="CheR_MeTrfase"/>
</dbReference>
<evidence type="ECO:0000256" key="5">
    <source>
        <dbReference type="ARBA" id="ARBA00022691"/>
    </source>
</evidence>
<dbReference type="RefSeq" id="WP_013797304.1">
    <property type="nucleotide sequence ID" value="NC_015559.1"/>
</dbReference>
<name>F6CZM0_MARPP</name>
<dbReference type="EC" id="2.1.1.80" evidence="2"/>
<dbReference type="OrthoDB" id="9816309at2"/>
<proteinExistence type="predicted"/>
<dbReference type="PANTHER" id="PTHR24422:SF21">
    <property type="entry name" value="CHEMOTAXIS PROTEIN METHYLTRANSFERASE 1"/>
    <property type="match status" value="1"/>
</dbReference>
<evidence type="ECO:0000313" key="7">
    <source>
        <dbReference type="EMBL" id="AEF55832.1"/>
    </source>
</evidence>
<protein>
    <recommendedName>
        <fullName evidence="2">protein-glutamate O-methyltransferase</fullName>
        <ecNumber evidence="2">2.1.1.80</ecNumber>
    </recommendedName>
</protein>
<dbReference type="Proteomes" id="UP000009230">
    <property type="component" value="Chromosome"/>
</dbReference>
<evidence type="ECO:0000256" key="3">
    <source>
        <dbReference type="ARBA" id="ARBA00022603"/>
    </source>
</evidence>
<dbReference type="SUPFAM" id="SSF47757">
    <property type="entry name" value="Chemotaxis receptor methyltransferase CheR, N-terminal domain"/>
    <property type="match status" value="1"/>
</dbReference>
<dbReference type="Pfam" id="PF03705">
    <property type="entry name" value="CheR_N"/>
    <property type="match status" value="1"/>
</dbReference>